<reference evidence="3" key="1">
    <citation type="submission" date="2021-02" db="EMBL/GenBank/DDBJ databases">
        <authorList>
            <person name="Nowell W R."/>
        </authorList>
    </citation>
    <scope>NUCLEOTIDE SEQUENCE</scope>
</reference>
<keyword evidence="1" id="KW-0732">Signal</keyword>
<keyword evidence="5" id="KW-1185">Reference proteome</keyword>
<evidence type="ECO:0000256" key="1">
    <source>
        <dbReference type="ARBA" id="ARBA00022729"/>
    </source>
</evidence>
<dbReference type="InterPro" id="IPR036426">
    <property type="entry name" value="Bulb-type_lectin_dom_sf"/>
</dbReference>
<dbReference type="Gene3D" id="2.90.10.10">
    <property type="entry name" value="Bulb-type lectin domain"/>
    <property type="match status" value="5"/>
</dbReference>
<accession>A0A814BBU7</accession>
<dbReference type="PANTHER" id="PTHR47976:SF115">
    <property type="entry name" value="RECEPTOR-LIKE SERINE_THREONINE-PROTEIN KINASE"/>
    <property type="match status" value="1"/>
</dbReference>
<dbReference type="Pfam" id="PF01453">
    <property type="entry name" value="B_lectin"/>
    <property type="match status" value="1"/>
</dbReference>
<dbReference type="SUPFAM" id="SSF51110">
    <property type="entry name" value="alpha-D-mannose-specific plant lectins"/>
    <property type="match status" value="3"/>
</dbReference>
<comment type="caution">
    <text evidence="3">The sequence shown here is derived from an EMBL/GenBank/DDBJ whole genome shotgun (WGS) entry which is preliminary data.</text>
</comment>
<dbReference type="CDD" id="cd00028">
    <property type="entry name" value="B_lectin"/>
    <property type="match status" value="1"/>
</dbReference>
<dbReference type="Proteomes" id="UP000681722">
    <property type="component" value="Unassembled WGS sequence"/>
</dbReference>
<feature type="domain" description="Bulb-type lectin" evidence="2">
    <location>
        <begin position="279"/>
        <end position="398"/>
    </location>
</feature>
<proteinExistence type="predicted"/>
<dbReference type="PROSITE" id="PS50927">
    <property type="entry name" value="BULB_LECTIN"/>
    <property type="match status" value="3"/>
</dbReference>
<evidence type="ECO:0000313" key="5">
    <source>
        <dbReference type="Proteomes" id="UP000663829"/>
    </source>
</evidence>
<sequence>MCSSSTSFCLFQRKNTNGLRTGRVLKSNSHLSSPNKLYYLTLQDDDNLVLYRGKNFISKNILWASNTVNEAQLSRPTQLRVQSDGNLVLYDSKNHVVWSTNTQGKGDGPYQLLVEDDGDVVLYDSTNEVMWSSNGHRIWYHSRLAPSRVNCYLVAKSNCLRAGHTLNSNSHLSSPNQLYHLKLQNDDNLVLYRSKIFPSENAQVIWSSNTWNEAPSTGPTQLKMQYDGNLVLYDSKGRPFWASNTYDHEHDEGSYKLLVEDDENVVVYNSIKKRSWMPGNCLGMDSVLKSNSYLSSPNQLYHLKLQNDDNLVLYRCKNFPSENAQVIWTSNTWKKAKLRPTRLVITEDGSMALCDAYHSFWSTNTQGKGQSPYQLLVEDDGNVVLYDSMDEVIWSTGTHH</sequence>
<dbReference type="InterPro" id="IPR001480">
    <property type="entry name" value="Bulb-type_lectin_dom"/>
</dbReference>
<dbReference type="EMBL" id="CAJNOQ010001912">
    <property type="protein sequence ID" value="CAF0927075.1"/>
    <property type="molecule type" value="Genomic_DNA"/>
</dbReference>
<dbReference type="EMBL" id="CAJOBC010001912">
    <property type="protein sequence ID" value="CAF3705510.1"/>
    <property type="molecule type" value="Genomic_DNA"/>
</dbReference>
<feature type="domain" description="Bulb-type lectin" evidence="2">
    <location>
        <begin position="157"/>
        <end position="280"/>
    </location>
</feature>
<evidence type="ECO:0000313" key="4">
    <source>
        <dbReference type="EMBL" id="CAF3705510.1"/>
    </source>
</evidence>
<evidence type="ECO:0000313" key="3">
    <source>
        <dbReference type="EMBL" id="CAF0927075.1"/>
    </source>
</evidence>
<dbReference type="AlphaFoldDB" id="A0A814BBU7"/>
<name>A0A814BBU7_9BILA</name>
<protein>
    <recommendedName>
        <fullName evidence="2">Bulb-type lectin domain-containing protein</fullName>
    </recommendedName>
</protein>
<gene>
    <name evidence="3" type="ORF">GPM918_LOCUS9976</name>
    <name evidence="4" type="ORF">SRO942_LOCUS9977</name>
</gene>
<organism evidence="3 5">
    <name type="scientific">Didymodactylos carnosus</name>
    <dbReference type="NCBI Taxonomy" id="1234261"/>
    <lineage>
        <taxon>Eukaryota</taxon>
        <taxon>Metazoa</taxon>
        <taxon>Spiralia</taxon>
        <taxon>Gnathifera</taxon>
        <taxon>Rotifera</taxon>
        <taxon>Eurotatoria</taxon>
        <taxon>Bdelloidea</taxon>
        <taxon>Philodinida</taxon>
        <taxon>Philodinidae</taxon>
        <taxon>Didymodactylos</taxon>
    </lineage>
</organism>
<feature type="domain" description="Bulb-type lectin" evidence="2">
    <location>
        <begin position="16"/>
        <end position="135"/>
    </location>
</feature>
<dbReference type="InterPro" id="IPR051343">
    <property type="entry name" value="G-type_lectin_kinases/EP1-like"/>
</dbReference>
<dbReference type="PANTHER" id="PTHR47976">
    <property type="entry name" value="G-TYPE LECTIN S-RECEPTOR-LIKE SERINE/THREONINE-PROTEIN KINASE SD2-5"/>
    <property type="match status" value="1"/>
</dbReference>
<evidence type="ECO:0000259" key="2">
    <source>
        <dbReference type="PROSITE" id="PS50927"/>
    </source>
</evidence>
<dbReference type="Proteomes" id="UP000663829">
    <property type="component" value="Unassembled WGS sequence"/>
</dbReference>
<dbReference type="SMART" id="SM00108">
    <property type="entry name" value="B_lectin"/>
    <property type="match status" value="3"/>
</dbReference>
<dbReference type="OrthoDB" id="1884773at2759"/>